<gene>
    <name evidence="10" type="ORF">LITE_LOCUS3772</name>
</gene>
<feature type="domain" description="Kinesin motor" evidence="9">
    <location>
        <begin position="39"/>
        <end position="391"/>
    </location>
</feature>
<keyword evidence="4 6" id="KW-0067">ATP-binding</keyword>
<dbReference type="GO" id="GO:0005524">
    <property type="term" value="F:ATP binding"/>
    <property type="evidence" value="ECO:0007669"/>
    <property type="project" value="UniProtKB-UniRule"/>
</dbReference>
<dbReference type="PANTHER" id="PTHR47968">
    <property type="entry name" value="CENTROMERE PROTEIN E"/>
    <property type="match status" value="1"/>
</dbReference>
<dbReference type="SUPFAM" id="SSF52540">
    <property type="entry name" value="P-loop containing nucleoside triphosphate hydrolases"/>
    <property type="match status" value="1"/>
</dbReference>
<dbReference type="GO" id="GO:0003777">
    <property type="term" value="F:microtubule motor activity"/>
    <property type="evidence" value="ECO:0007669"/>
    <property type="project" value="InterPro"/>
</dbReference>
<keyword evidence="2" id="KW-0493">Microtubule</keyword>
<evidence type="ECO:0000313" key="11">
    <source>
        <dbReference type="Proteomes" id="UP001154282"/>
    </source>
</evidence>
<feature type="compositionally biased region" description="Acidic residues" evidence="8">
    <location>
        <begin position="757"/>
        <end position="766"/>
    </location>
</feature>
<dbReference type="InterPro" id="IPR027640">
    <property type="entry name" value="Kinesin-like_fam"/>
</dbReference>
<reference evidence="10" key="1">
    <citation type="submission" date="2022-08" db="EMBL/GenBank/DDBJ databases">
        <authorList>
            <person name="Gutierrez-Valencia J."/>
        </authorList>
    </citation>
    <scope>NUCLEOTIDE SEQUENCE</scope>
</reference>
<evidence type="ECO:0000256" key="6">
    <source>
        <dbReference type="PROSITE-ProRule" id="PRU00283"/>
    </source>
</evidence>
<dbReference type="FunFam" id="3.40.850.10:FF:000283">
    <property type="entry name" value="Putative inactive kinesin-like protein KIN-7B"/>
    <property type="match status" value="1"/>
</dbReference>
<name>A0AAV0HC99_9ROSI</name>
<evidence type="ECO:0000256" key="8">
    <source>
        <dbReference type="SAM" id="MobiDB-lite"/>
    </source>
</evidence>
<dbReference type="Proteomes" id="UP001154282">
    <property type="component" value="Unassembled WGS sequence"/>
</dbReference>
<keyword evidence="3 6" id="KW-0547">Nucleotide-binding</keyword>
<feature type="region of interest" description="Disordered" evidence="8">
    <location>
        <begin position="751"/>
        <end position="794"/>
    </location>
</feature>
<dbReference type="GO" id="GO:0008017">
    <property type="term" value="F:microtubule binding"/>
    <property type="evidence" value="ECO:0007669"/>
    <property type="project" value="InterPro"/>
</dbReference>
<evidence type="ECO:0000256" key="5">
    <source>
        <dbReference type="ARBA" id="ARBA00023175"/>
    </source>
</evidence>
<dbReference type="GO" id="GO:0007018">
    <property type="term" value="P:microtubule-based movement"/>
    <property type="evidence" value="ECO:0007669"/>
    <property type="project" value="InterPro"/>
</dbReference>
<dbReference type="GO" id="GO:0005874">
    <property type="term" value="C:microtubule"/>
    <property type="evidence" value="ECO:0007669"/>
    <property type="project" value="UniProtKB-KW"/>
</dbReference>
<evidence type="ECO:0000256" key="3">
    <source>
        <dbReference type="ARBA" id="ARBA00022741"/>
    </source>
</evidence>
<dbReference type="InterPro" id="IPR019821">
    <property type="entry name" value="Kinesin_motor_CS"/>
</dbReference>
<dbReference type="CDD" id="cd01374">
    <property type="entry name" value="KISc_CENP_E"/>
    <property type="match status" value="1"/>
</dbReference>
<dbReference type="Pfam" id="PF11995">
    <property type="entry name" value="DUF3490"/>
    <property type="match status" value="1"/>
</dbReference>
<dbReference type="PRINTS" id="PR00380">
    <property type="entry name" value="KINESINHEAVY"/>
</dbReference>
<keyword evidence="7" id="KW-0175">Coiled coil</keyword>
<dbReference type="InterPro" id="IPR036961">
    <property type="entry name" value="Kinesin_motor_dom_sf"/>
</dbReference>
<sequence length="1079" mass="121497">MSVVSSTIRGRGDRRSALGSWGGDESVSISGDVAGESEKIHVAIRLRPLNDKEMVKNDVSDWECISATTLIFKSSMPDRSMLPSAFTFDRVFGPDSGTKQVYEEVAKEVALSVVSGVNASIFAYGQTSSGKTYTMSGITEYAMADIFNYIYQNQEREFVLKFSAIEIYNEAVRDLLSSDPSPLRLLDDPERGTIIDKLIEETVEDWNHLQELLSICEGKKHDSSQEHCDEIEMQLDFNAEVRFSCGAAQRHIGETALNEFSSRSHQILRLTVESCARENFGSGNLSTLTASLNFVDLAGSERASQAWSTGTRLKEGSHINRSLLTLGTVIRKLSKGKYGHIPYRESKLTRILQNCLGGNAKTAIICTMSPARCHAEQSRNTLMFASCAKEVSTSAQVNVVMTDKALVKQLQREISRLEGQLERQAKNSLVGTMSKANDTAALLKEKDLLIEQVCYCLTTLLPSMTDKALVKQLQGKISRMEGQLERQAKNSLVGTMSKASDTAALLKEKDLLIEQLQKDISRLEGQLELQANSLVGTMSIANDTAALLKEKELLLEQMEQEIKELTWQRDLAQSHIDSLLKSVREDRLFRVDENSVLEADAVLARSSSTGREYDQFSMPNLVPKRQLLETQASLGANSLQEEIPQRSTSESENMCRDVPCAEMGETPSTKMDNTTDEPADVTLATAEETKELCDVGSYDIHEILKRRVQELQKTIESLDKSSPYRSEKGVSWTRSKSKKVVVMTIPSALWSKKAEDKEEDSEEEDGYDARDSSATDEEITERRENPEEDNKGLKMEHVSRMNNSEYPESCVVGTKEDEIIKEIDVHFDDFDDTTSVLNSVAGGKKGKKIIKHQKQPTREIGVISVVEPLRRIPEGRPMTRARDLVSETNRSLSQSQANWSQKFERYRRKIIELWAKCNVPLVHRSYFFLLFKGDPSDNVYMEVELRRLYFMKDTAARGNNPVVDSQVATYTSSSKLLNRERIMLAKQLQKKLTRREREELYLKWNIELDTKQRALQLAGKLWTDLRNIRHVRESSILVVKLIGFVEPQYAPKELFGLSFLNPSANQKSSSWRDNVSSLL</sequence>
<dbReference type="AlphaFoldDB" id="A0AAV0HC99"/>
<dbReference type="InterPro" id="IPR027417">
    <property type="entry name" value="P-loop_NTPase"/>
</dbReference>
<dbReference type="PROSITE" id="PS50067">
    <property type="entry name" value="KINESIN_MOTOR_2"/>
    <property type="match status" value="1"/>
</dbReference>
<feature type="coiled-coil region" evidence="7">
    <location>
        <begin position="400"/>
        <end position="427"/>
    </location>
</feature>
<protein>
    <recommendedName>
        <fullName evidence="9">Kinesin motor domain-containing protein</fullName>
    </recommendedName>
</protein>
<feature type="compositionally biased region" description="Basic and acidic residues" evidence="8">
    <location>
        <begin position="780"/>
        <end position="794"/>
    </location>
</feature>
<comment type="caution">
    <text evidence="10">The sequence shown here is derived from an EMBL/GenBank/DDBJ whole genome shotgun (WGS) entry which is preliminary data.</text>
</comment>
<dbReference type="PROSITE" id="PS00411">
    <property type="entry name" value="KINESIN_MOTOR_1"/>
    <property type="match status" value="1"/>
</dbReference>
<dbReference type="Gene3D" id="3.40.850.10">
    <property type="entry name" value="Kinesin motor domain"/>
    <property type="match status" value="1"/>
</dbReference>
<evidence type="ECO:0000256" key="2">
    <source>
        <dbReference type="ARBA" id="ARBA00022701"/>
    </source>
</evidence>
<organism evidence="10 11">
    <name type="scientific">Linum tenue</name>
    <dbReference type="NCBI Taxonomy" id="586396"/>
    <lineage>
        <taxon>Eukaryota</taxon>
        <taxon>Viridiplantae</taxon>
        <taxon>Streptophyta</taxon>
        <taxon>Embryophyta</taxon>
        <taxon>Tracheophyta</taxon>
        <taxon>Spermatophyta</taxon>
        <taxon>Magnoliopsida</taxon>
        <taxon>eudicotyledons</taxon>
        <taxon>Gunneridae</taxon>
        <taxon>Pentapetalae</taxon>
        <taxon>rosids</taxon>
        <taxon>fabids</taxon>
        <taxon>Malpighiales</taxon>
        <taxon>Linaceae</taxon>
        <taxon>Linum</taxon>
    </lineage>
</organism>
<evidence type="ECO:0000256" key="1">
    <source>
        <dbReference type="ARBA" id="ARBA00007310"/>
    </source>
</evidence>
<keyword evidence="11" id="KW-1185">Reference proteome</keyword>
<proteinExistence type="inferred from homology"/>
<evidence type="ECO:0000313" key="10">
    <source>
        <dbReference type="EMBL" id="CAI0382921.1"/>
    </source>
</evidence>
<feature type="binding site" evidence="6">
    <location>
        <begin position="125"/>
        <end position="132"/>
    </location>
    <ligand>
        <name>ATP</name>
        <dbReference type="ChEBI" id="CHEBI:30616"/>
    </ligand>
</feature>
<dbReference type="PANTHER" id="PTHR47968:SF54">
    <property type="entry name" value="KINESIN-LIKE PROTEIN NACK2"/>
    <property type="match status" value="1"/>
</dbReference>
<feature type="region of interest" description="Disordered" evidence="8">
    <location>
        <begin position="1"/>
        <end position="25"/>
    </location>
</feature>
<comment type="similarity">
    <text evidence="1">Belongs to the TRAFAC class myosin-kinesin ATPase superfamily. Kinesin family. KIN-7 subfamily.</text>
</comment>
<keyword evidence="5 6" id="KW-0505">Motor protein</keyword>
<accession>A0AAV0HC99</accession>
<evidence type="ECO:0000256" key="7">
    <source>
        <dbReference type="SAM" id="Coils"/>
    </source>
</evidence>
<dbReference type="SMART" id="SM00129">
    <property type="entry name" value="KISc"/>
    <property type="match status" value="1"/>
</dbReference>
<dbReference type="InterPro" id="IPR001752">
    <property type="entry name" value="Kinesin_motor_dom"/>
</dbReference>
<dbReference type="EMBL" id="CAMGYJ010000002">
    <property type="protein sequence ID" value="CAI0382921.1"/>
    <property type="molecule type" value="Genomic_DNA"/>
</dbReference>
<evidence type="ECO:0000256" key="4">
    <source>
        <dbReference type="ARBA" id="ARBA00022840"/>
    </source>
</evidence>
<dbReference type="Pfam" id="PF00225">
    <property type="entry name" value="Kinesin"/>
    <property type="match status" value="2"/>
</dbReference>
<dbReference type="InterPro" id="IPR021881">
    <property type="entry name" value="NACK_C"/>
</dbReference>
<evidence type="ECO:0000259" key="9">
    <source>
        <dbReference type="PROSITE" id="PS50067"/>
    </source>
</evidence>
<feature type="coiled-coil region" evidence="7">
    <location>
        <begin position="470"/>
        <end position="575"/>
    </location>
</feature>